<gene>
    <name evidence="2" type="ORF">AUK04_02340</name>
</gene>
<protein>
    <recommendedName>
        <fullName evidence="1">Glycosyltransferase 2-like domain-containing protein</fullName>
    </recommendedName>
</protein>
<dbReference type="EMBL" id="MNZM01000055">
    <property type="protein sequence ID" value="OIP84484.1"/>
    <property type="molecule type" value="Genomic_DNA"/>
</dbReference>
<dbReference type="PANTHER" id="PTHR43179">
    <property type="entry name" value="RHAMNOSYLTRANSFERASE WBBL"/>
    <property type="match status" value="1"/>
</dbReference>
<sequence>MISIIIPTYKNTEGFLTNLKHNYPYLKGCEIIVINDNPDNDLTKKLVVYQNIVLIQNSKNLGFAKSINIGVQKSHGRYLLLLNDDVLLNSDNFNDKLKLFEQNNNLFSISFAQKEKNSLIVGKNKLWWQRGLFFHKADGNLISGETGWADGGCCIIDKNKFLELKGFNKDYSPFYWEDIDLSYRAKFKGWKVLFNPDVLVEHHHETTIGKSYSKKQIEIIAFRNQLLFTWKNIRGSKMWLQHLIFLPYNILYFIIKGKATFAFGFVNALEVIIK</sequence>
<dbReference type="PANTHER" id="PTHR43179:SF7">
    <property type="entry name" value="RHAMNOSYLTRANSFERASE WBBL"/>
    <property type="match status" value="1"/>
</dbReference>
<evidence type="ECO:0000259" key="1">
    <source>
        <dbReference type="Pfam" id="PF00535"/>
    </source>
</evidence>
<dbReference type="Pfam" id="PF00535">
    <property type="entry name" value="Glycos_transf_2"/>
    <property type="match status" value="1"/>
</dbReference>
<dbReference type="InterPro" id="IPR029044">
    <property type="entry name" value="Nucleotide-diphossugar_trans"/>
</dbReference>
<accession>A0A1J5HIL5</accession>
<dbReference type="AlphaFoldDB" id="A0A1J5HIL5"/>
<dbReference type="InterPro" id="IPR001173">
    <property type="entry name" value="Glyco_trans_2-like"/>
</dbReference>
<dbReference type="Gene3D" id="3.90.550.10">
    <property type="entry name" value="Spore Coat Polysaccharide Biosynthesis Protein SpsA, Chain A"/>
    <property type="match status" value="1"/>
</dbReference>
<evidence type="ECO:0000313" key="3">
    <source>
        <dbReference type="Proteomes" id="UP000183758"/>
    </source>
</evidence>
<dbReference type="Proteomes" id="UP000183758">
    <property type="component" value="Unassembled WGS sequence"/>
</dbReference>
<proteinExistence type="predicted"/>
<evidence type="ECO:0000313" key="2">
    <source>
        <dbReference type="EMBL" id="OIP84484.1"/>
    </source>
</evidence>
<reference evidence="2 3" key="1">
    <citation type="journal article" date="2016" name="Environ. Microbiol.">
        <title>Genomic resolution of a cold subsurface aquifer community provides metabolic insights for novel microbes adapted to high CO concentrations.</title>
        <authorList>
            <person name="Probst A.J."/>
            <person name="Castelle C.J."/>
            <person name="Singh A."/>
            <person name="Brown C.T."/>
            <person name="Anantharaman K."/>
            <person name="Sharon I."/>
            <person name="Hug L.A."/>
            <person name="Burstein D."/>
            <person name="Emerson J.B."/>
            <person name="Thomas B.C."/>
            <person name="Banfield J.F."/>
        </authorList>
    </citation>
    <scope>NUCLEOTIDE SEQUENCE [LARGE SCALE GENOMIC DNA]</scope>
    <source>
        <strain evidence="2">CG2_30_33_16</strain>
    </source>
</reference>
<feature type="domain" description="Glycosyltransferase 2-like" evidence="1">
    <location>
        <begin position="3"/>
        <end position="160"/>
    </location>
</feature>
<organism evidence="2 3">
    <name type="scientific">Candidatus Roizmanbacteria bacterium CG2_30_33_16</name>
    <dbReference type="NCBI Taxonomy" id="1805340"/>
    <lineage>
        <taxon>Bacteria</taxon>
        <taxon>Candidatus Roizmaniibacteriota</taxon>
    </lineage>
</organism>
<comment type="caution">
    <text evidence="2">The sequence shown here is derived from an EMBL/GenBank/DDBJ whole genome shotgun (WGS) entry which is preliminary data.</text>
</comment>
<dbReference type="SUPFAM" id="SSF53448">
    <property type="entry name" value="Nucleotide-diphospho-sugar transferases"/>
    <property type="match status" value="1"/>
</dbReference>
<name>A0A1J5HIL5_9BACT</name>